<sequence length="79" mass="9348">MGLCIPRKIIVKAPLPFSIRFRKLSIAIPHIFLDWALDLRPGENGRRLPRIKRESSLETFWKVFRLVFERATSEKIESR</sequence>
<evidence type="ECO:0000313" key="2">
    <source>
        <dbReference type="Proteomes" id="UP000234585"/>
    </source>
</evidence>
<organism evidence="1 2">
    <name type="scientific">Aspergillus candidus</name>
    <dbReference type="NCBI Taxonomy" id="41067"/>
    <lineage>
        <taxon>Eukaryota</taxon>
        <taxon>Fungi</taxon>
        <taxon>Dikarya</taxon>
        <taxon>Ascomycota</taxon>
        <taxon>Pezizomycotina</taxon>
        <taxon>Eurotiomycetes</taxon>
        <taxon>Eurotiomycetidae</taxon>
        <taxon>Eurotiales</taxon>
        <taxon>Aspergillaceae</taxon>
        <taxon>Aspergillus</taxon>
        <taxon>Aspergillus subgen. Circumdati</taxon>
    </lineage>
</organism>
<dbReference type="GeneID" id="36519958"/>
<gene>
    <name evidence="1" type="ORF">BDW47DRAFT_106579</name>
</gene>
<proteinExistence type="predicted"/>
<dbReference type="STRING" id="41067.A0A2I2FAK7"/>
<dbReference type="OrthoDB" id="3544487at2759"/>
<keyword evidence="2" id="KW-1185">Reference proteome</keyword>
<protein>
    <submittedName>
        <fullName evidence="1">Uncharacterized protein</fullName>
    </submittedName>
</protein>
<accession>A0A2I2FAK7</accession>
<dbReference type="EMBL" id="KZ559141">
    <property type="protein sequence ID" value="PLB37661.1"/>
    <property type="molecule type" value="Genomic_DNA"/>
</dbReference>
<dbReference type="AlphaFoldDB" id="A0A2I2FAK7"/>
<evidence type="ECO:0000313" key="1">
    <source>
        <dbReference type="EMBL" id="PLB37661.1"/>
    </source>
</evidence>
<dbReference type="Proteomes" id="UP000234585">
    <property type="component" value="Unassembled WGS sequence"/>
</dbReference>
<name>A0A2I2FAK7_ASPCN</name>
<dbReference type="RefSeq" id="XP_024671673.1">
    <property type="nucleotide sequence ID" value="XM_024812798.1"/>
</dbReference>
<reference evidence="1 2" key="1">
    <citation type="submission" date="2017-12" db="EMBL/GenBank/DDBJ databases">
        <authorList>
            <consortium name="DOE Joint Genome Institute"/>
            <person name="Haridas S."/>
            <person name="Kjaerbolling I."/>
            <person name="Vesth T.C."/>
            <person name="Frisvad J.C."/>
            <person name="Nybo J.L."/>
            <person name="Theobald S."/>
            <person name="Kuo A."/>
            <person name="Bowyer P."/>
            <person name="Matsuda Y."/>
            <person name="Mondo S."/>
            <person name="Lyhne E.K."/>
            <person name="Kogle M.E."/>
            <person name="Clum A."/>
            <person name="Lipzen A."/>
            <person name="Salamov A."/>
            <person name="Ngan C.Y."/>
            <person name="Daum C."/>
            <person name="Chiniquy J."/>
            <person name="Barry K."/>
            <person name="LaButti K."/>
            <person name="Simmons B.A."/>
            <person name="Magnuson J.K."/>
            <person name="Mortensen U.H."/>
            <person name="Larsen T.O."/>
            <person name="Grigoriev I.V."/>
            <person name="Baker S.E."/>
            <person name="Andersen M.R."/>
            <person name="Nordberg H.P."/>
            <person name="Cantor M.N."/>
            <person name="Hua S.X."/>
        </authorList>
    </citation>
    <scope>NUCLEOTIDE SEQUENCE [LARGE SCALE GENOMIC DNA]</scope>
    <source>
        <strain evidence="1 2">CBS 102.13</strain>
    </source>
</reference>